<reference evidence="2" key="1">
    <citation type="submission" date="2022-12" db="EMBL/GenBank/DDBJ databases">
        <title>Genome sequence of HCMS5-2.</title>
        <authorList>
            <person name="Woo H."/>
        </authorList>
    </citation>
    <scope>NUCLEOTIDE SEQUENCE</scope>
    <source>
        <strain evidence="2">HCMS5-2</strain>
    </source>
</reference>
<keyword evidence="1" id="KW-0732">Signal</keyword>
<dbReference type="RefSeq" id="WP_269427626.1">
    <property type="nucleotide sequence ID" value="NZ_JAPWGM010000003.1"/>
</dbReference>
<name>A0ABT4LA45_9SPHI</name>
<dbReference type="EMBL" id="JAPWGM010000003">
    <property type="protein sequence ID" value="MCZ4244562.1"/>
    <property type="molecule type" value="Genomic_DNA"/>
</dbReference>
<proteinExistence type="predicted"/>
<feature type="signal peptide" evidence="1">
    <location>
        <begin position="1"/>
        <end position="22"/>
    </location>
</feature>
<feature type="chain" id="PRO_5046507586" evidence="1">
    <location>
        <begin position="23"/>
        <end position="179"/>
    </location>
</feature>
<comment type="caution">
    <text evidence="2">The sequence shown here is derived from an EMBL/GenBank/DDBJ whole genome shotgun (WGS) entry which is preliminary data.</text>
</comment>
<evidence type="ECO:0000313" key="2">
    <source>
        <dbReference type="EMBL" id="MCZ4244562.1"/>
    </source>
</evidence>
<keyword evidence="3" id="KW-1185">Reference proteome</keyword>
<organism evidence="2 3">
    <name type="scientific">Pedobacter punctiformis</name>
    <dbReference type="NCBI Taxonomy" id="3004097"/>
    <lineage>
        <taxon>Bacteria</taxon>
        <taxon>Pseudomonadati</taxon>
        <taxon>Bacteroidota</taxon>
        <taxon>Sphingobacteriia</taxon>
        <taxon>Sphingobacteriales</taxon>
        <taxon>Sphingobacteriaceae</taxon>
        <taxon>Pedobacter</taxon>
    </lineage>
</organism>
<evidence type="ECO:0000313" key="3">
    <source>
        <dbReference type="Proteomes" id="UP001144347"/>
    </source>
</evidence>
<accession>A0ABT4LA45</accession>
<dbReference type="Proteomes" id="UP001144347">
    <property type="component" value="Unassembled WGS sequence"/>
</dbReference>
<sequence>MKKIQYMLILFSFILLAKSSIAQTEKQIRNKIERALASYYDTYGRELFSRPQYKNKAYTFGFAISINKKGKIDTIIFSNKTKSLDSLISFKSIAKQLKVSEDIFANDKNTVFVGIALVRREWDNSIDNFYDSYYRHSNPELAGFDQYFYNLIPNIENISYSKSIRLLPAFSLVQMQPKH</sequence>
<evidence type="ECO:0000256" key="1">
    <source>
        <dbReference type="SAM" id="SignalP"/>
    </source>
</evidence>
<gene>
    <name evidence="2" type="ORF">O0955_11150</name>
</gene>
<protein>
    <submittedName>
        <fullName evidence="2">Uncharacterized protein</fullName>
    </submittedName>
</protein>